<reference evidence="4 5" key="1">
    <citation type="submission" date="2017-08" db="EMBL/GenBank/DDBJ databases">
        <title>Halovibrio sewagensis sp. nov., isolated from wastewater of high salinity.</title>
        <authorList>
            <person name="Dong X."/>
            <person name="Zhang G."/>
        </authorList>
    </citation>
    <scope>NUCLEOTIDE SEQUENCE [LARGE SCALE GENOMIC DNA]</scope>
    <source>
        <strain evidence="4 5">YL5-2</strain>
    </source>
</reference>
<dbReference type="NCBIfam" id="TIGR02098">
    <property type="entry name" value="MJ0042_CXXC"/>
    <property type="match status" value="1"/>
</dbReference>
<organism evidence="4 5">
    <name type="scientific">Halovibrio salipaludis</name>
    <dbReference type="NCBI Taxonomy" id="2032626"/>
    <lineage>
        <taxon>Bacteria</taxon>
        <taxon>Pseudomonadati</taxon>
        <taxon>Pseudomonadota</taxon>
        <taxon>Gammaproteobacteria</taxon>
        <taxon>Oceanospirillales</taxon>
        <taxon>Halomonadaceae</taxon>
        <taxon>Halovibrio</taxon>
    </lineage>
</organism>
<feature type="compositionally biased region" description="Polar residues" evidence="1">
    <location>
        <begin position="186"/>
        <end position="200"/>
    </location>
</feature>
<dbReference type="AlphaFoldDB" id="A0A2A2F9V4"/>
<protein>
    <recommendedName>
        <fullName evidence="3">Zinc finger/thioredoxin putative domain-containing protein</fullName>
    </recommendedName>
</protein>
<evidence type="ECO:0000256" key="2">
    <source>
        <dbReference type="SAM" id="Phobius"/>
    </source>
</evidence>
<keyword evidence="2" id="KW-0472">Membrane</keyword>
<dbReference type="InterPro" id="IPR011723">
    <property type="entry name" value="Znf/thioredoxin_put"/>
</dbReference>
<dbReference type="Proteomes" id="UP000218896">
    <property type="component" value="Unassembled WGS sequence"/>
</dbReference>
<sequence length="370" mass="41790">MATESETLTRCPYCQTRFRVTPRQIEAARGRVRCGHCLYVFNAVEHAEPEEDPTTKPQSTAPQEPSSGTETDADDLVFDDNPEEDAQDSRYAGHDELEEEAFSEDFLALDAGDRSGFRSELDDLDSREQLEDDESWAESLLQEVESEPTEAPDKPDSPAPEPPPREKTPDPEPELEPGPRPEPRNTAPSGPDWQSLSTDPIVTSRPDRWRWLRRLAWLLGIAGMAALLVYQLGWYRFERLALYEPIRPWYEQACEWAGCELPPLVATDALEPRRLVVRSHPDMANALLLEVTIVNEAGFDQPWPAIALSFSNLNNDVVAQRVFQPQAYLADDEAQRGRIPSGEGRRIRLGLQDPGKDAINYRIDFLPARQ</sequence>
<feature type="domain" description="Zinc finger/thioredoxin putative" evidence="3">
    <location>
        <begin position="9"/>
        <end position="43"/>
    </location>
</feature>
<feature type="transmembrane region" description="Helical" evidence="2">
    <location>
        <begin position="215"/>
        <end position="235"/>
    </location>
</feature>
<accession>A0A2A2F9V4</accession>
<feature type="region of interest" description="Disordered" evidence="1">
    <location>
        <begin position="47"/>
        <end position="99"/>
    </location>
</feature>
<evidence type="ECO:0000313" key="5">
    <source>
        <dbReference type="Proteomes" id="UP000218896"/>
    </source>
</evidence>
<feature type="compositionally biased region" description="Polar residues" evidence="1">
    <location>
        <begin position="55"/>
        <end position="70"/>
    </location>
</feature>
<keyword evidence="2" id="KW-1133">Transmembrane helix</keyword>
<dbReference type="InterPro" id="IPR021834">
    <property type="entry name" value="DUF3426"/>
</dbReference>
<name>A0A2A2F9V4_9GAMM</name>
<keyword evidence="2" id="KW-0812">Transmembrane</keyword>
<evidence type="ECO:0000313" key="4">
    <source>
        <dbReference type="EMBL" id="PAU81630.1"/>
    </source>
</evidence>
<dbReference type="Pfam" id="PF13719">
    <property type="entry name" value="Zn_ribbon_5"/>
    <property type="match status" value="1"/>
</dbReference>
<gene>
    <name evidence="4" type="ORF">CK501_00300</name>
</gene>
<dbReference type="OrthoDB" id="5294582at2"/>
<keyword evidence="5" id="KW-1185">Reference proteome</keyword>
<dbReference type="RefSeq" id="WP_095615737.1">
    <property type="nucleotide sequence ID" value="NZ_NSKD01000001.1"/>
</dbReference>
<dbReference type="EMBL" id="NSKD01000001">
    <property type="protein sequence ID" value="PAU81630.1"/>
    <property type="molecule type" value="Genomic_DNA"/>
</dbReference>
<proteinExistence type="predicted"/>
<dbReference type="Pfam" id="PF11906">
    <property type="entry name" value="DUF3426"/>
    <property type="match status" value="1"/>
</dbReference>
<comment type="caution">
    <text evidence="4">The sequence shown here is derived from an EMBL/GenBank/DDBJ whole genome shotgun (WGS) entry which is preliminary data.</text>
</comment>
<feature type="compositionally biased region" description="Acidic residues" evidence="1">
    <location>
        <begin position="71"/>
        <end position="86"/>
    </location>
</feature>
<evidence type="ECO:0000256" key="1">
    <source>
        <dbReference type="SAM" id="MobiDB-lite"/>
    </source>
</evidence>
<feature type="region of interest" description="Disordered" evidence="1">
    <location>
        <begin position="121"/>
        <end position="200"/>
    </location>
</feature>
<evidence type="ECO:0000259" key="3">
    <source>
        <dbReference type="Pfam" id="PF13719"/>
    </source>
</evidence>